<reference evidence="3" key="1">
    <citation type="submission" date="2016-03" db="EMBL/GenBank/DDBJ databases">
        <title>Complete genome sequence of Solimmundus cernigliae, representing a novel lineage of polycyclic aromatic hydrocarbon degraders within the Gammaproteobacteria.</title>
        <authorList>
            <person name="Singleton D.R."/>
            <person name="Dickey A.N."/>
            <person name="Scholl E.H."/>
            <person name="Wright F.A."/>
            <person name="Aitken M.D."/>
        </authorList>
    </citation>
    <scope>NUCLEOTIDE SEQUENCE [LARGE SCALE GENOMIC DNA]</scope>
    <source>
        <strain evidence="3">TR3.2</strain>
    </source>
</reference>
<gene>
    <name evidence="2" type="ORF">PG2T_01400</name>
</gene>
<dbReference type="KEGG" id="gbi:PG2T_01400"/>
<dbReference type="Gene3D" id="2.30.30.220">
    <property type="entry name" value="SspB-like"/>
    <property type="match status" value="1"/>
</dbReference>
<dbReference type="GO" id="GO:0005840">
    <property type="term" value="C:ribosome"/>
    <property type="evidence" value="ECO:0007669"/>
    <property type="project" value="TreeGrafter"/>
</dbReference>
<dbReference type="OrthoDB" id="9797358at2"/>
<dbReference type="GO" id="GO:0045732">
    <property type="term" value="P:positive regulation of protein catabolic process"/>
    <property type="evidence" value="ECO:0007669"/>
    <property type="project" value="TreeGrafter"/>
</dbReference>
<organism evidence="2 3">
    <name type="scientific">Immundisolibacter cernigliae</name>
    <dbReference type="NCBI Taxonomy" id="1810504"/>
    <lineage>
        <taxon>Bacteria</taxon>
        <taxon>Pseudomonadati</taxon>
        <taxon>Pseudomonadota</taxon>
        <taxon>Gammaproteobacteria</taxon>
        <taxon>Immundisolibacterales</taxon>
        <taxon>Immundisolibacteraceae</taxon>
        <taxon>Immundisolibacter</taxon>
    </lineage>
</organism>
<dbReference type="SUPFAM" id="SSF101738">
    <property type="entry name" value="SspB-like"/>
    <property type="match status" value="1"/>
</dbReference>
<evidence type="ECO:0000313" key="3">
    <source>
        <dbReference type="Proteomes" id="UP000092952"/>
    </source>
</evidence>
<feature type="region of interest" description="Disordered" evidence="1">
    <location>
        <begin position="108"/>
        <end position="137"/>
    </location>
</feature>
<dbReference type="InterPro" id="IPR007481">
    <property type="entry name" value="SspB"/>
</dbReference>
<proteinExistence type="predicted"/>
<evidence type="ECO:0000313" key="2">
    <source>
        <dbReference type="EMBL" id="ANX02975.1"/>
    </source>
</evidence>
<dbReference type="GO" id="GO:0005829">
    <property type="term" value="C:cytosol"/>
    <property type="evidence" value="ECO:0007669"/>
    <property type="project" value="TreeGrafter"/>
</dbReference>
<feature type="compositionally biased region" description="Basic and acidic residues" evidence="1">
    <location>
        <begin position="127"/>
        <end position="137"/>
    </location>
</feature>
<dbReference type="NCBIfam" id="NF008769">
    <property type="entry name" value="PRK11798.2-5"/>
    <property type="match status" value="1"/>
</dbReference>
<dbReference type="FunCoup" id="A0A1B1YQD4">
    <property type="interactions" value="95"/>
</dbReference>
<dbReference type="Pfam" id="PF04386">
    <property type="entry name" value="SspB"/>
    <property type="match status" value="1"/>
</dbReference>
<name>A0A1B1YQD4_9GAMM</name>
<accession>A0A1B1YQD4</accession>
<evidence type="ECO:0000256" key="1">
    <source>
        <dbReference type="SAM" id="MobiDB-lite"/>
    </source>
</evidence>
<dbReference type="InterPro" id="IPR036760">
    <property type="entry name" value="SspB-like_sf"/>
</dbReference>
<dbReference type="PANTHER" id="PTHR37486">
    <property type="entry name" value="STRINGENT STARVATION PROTEIN B"/>
    <property type="match status" value="1"/>
</dbReference>
<keyword evidence="3" id="KW-1185">Reference proteome</keyword>
<dbReference type="STRING" id="1810504.PG2T_01400"/>
<dbReference type="Proteomes" id="UP000092952">
    <property type="component" value="Chromosome"/>
</dbReference>
<dbReference type="PANTHER" id="PTHR37486:SF1">
    <property type="entry name" value="STRINGENT STARVATION PROTEIN B"/>
    <property type="match status" value="1"/>
</dbReference>
<sequence length="137" mass="14942">MASPPDGSDVQHLPSAKPYLLRGMVQWMEDNGLTPQILVDATLDGVSVPQEHVKAGKIVLNIAQRATTRRDLANEYVSFGARFGGVAREVWVPMLAVLAVYARENGQGMTFPTEETDTPPSAPEPPPPERPKLRVVK</sequence>
<dbReference type="EMBL" id="CP014671">
    <property type="protein sequence ID" value="ANX02975.1"/>
    <property type="molecule type" value="Genomic_DNA"/>
</dbReference>
<dbReference type="AlphaFoldDB" id="A0A1B1YQD4"/>
<protein>
    <recommendedName>
        <fullName evidence="4">ClpXP protease specificity-enhancing factor</fullName>
    </recommendedName>
</protein>
<dbReference type="InParanoid" id="A0A1B1YQD4"/>
<evidence type="ECO:0008006" key="4">
    <source>
        <dbReference type="Google" id="ProtNLM"/>
    </source>
</evidence>
<dbReference type="RefSeq" id="WP_068802487.1">
    <property type="nucleotide sequence ID" value="NZ_CP014671.1"/>
</dbReference>